<dbReference type="EMBL" id="GGFL01016063">
    <property type="protein sequence ID" value="MBW80241.1"/>
    <property type="molecule type" value="Transcribed_RNA"/>
</dbReference>
<name>A0A2M4DRT0_ANODA</name>
<organism evidence="1">
    <name type="scientific">Anopheles darlingi</name>
    <name type="common">Mosquito</name>
    <dbReference type="NCBI Taxonomy" id="43151"/>
    <lineage>
        <taxon>Eukaryota</taxon>
        <taxon>Metazoa</taxon>
        <taxon>Ecdysozoa</taxon>
        <taxon>Arthropoda</taxon>
        <taxon>Hexapoda</taxon>
        <taxon>Insecta</taxon>
        <taxon>Pterygota</taxon>
        <taxon>Neoptera</taxon>
        <taxon>Endopterygota</taxon>
        <taxon>Diptera</taxon>
        <taxon>Nematocera</taxon>
        <taxon>Culicoidea</taxon>
        <taxon>Culicidae</taxon>
        <taxon>Anophelinae</taxon>
        <taxon>Anopheles</taxon>
    </lineage>
</organism>
<protein>
    <submittedName>
        <fullName evidence="1">Uncharacterized protein</fullName>
    </submittedName>
</protein>
<accession>A0A2M4DRT0</accession>
<proteinExistence type="predicted"/>
<evidence type="ECO:0000313" key="1">
    <source>
        <dbReference type="EMBL" id="MBW80241.1"/>
    </source>
</evidence>
<reference evidence="1" key="1">
    <citation type="submission" date="2018-01" db="EMBL/GenBank/DDBJ databases">
        <title>An insight into the sialome of Amazonian anophelines.</title>
        <authorList>
            <person name="Ribeiro J.M."/>
            <person name="Scarpassa V."/>
            <person name="Calvo E."/>
        </authorList>
    </citation>
    <scope>NUCLEOTIDE SEQUENCE</scope>
</reference>
<sequence length="79" mass="9077">MTPFGFCCRRLRLRGELFLGLTCPFPGHVQSKTPLLLCWHTHEPLVSIRVFQRSDVRQGGVRIRLFHCRSRKVLSATVG</sequence>
<dbReference type="AlphaFoldDB" id="A0A2M4DRT0"/>